<keyword evidence="2" id="KW-1133">Transmembrane helix</keyword>
<dbReference type="EMBL" id="CP115167">
    <property type="protein sequence ID" value="WDA60672.1"/>
    <property type="molecule type" value="Genomic_DNA"/>
</dbReference>
<keyword evidence="3" id="KW-0614">Plasmid</keyword>
<protein>
    <submittedName>
        <fullName evidence="3">Uncharacterized protein</fullName>
    </submittedName>
</protein>
<dbReference type="RefSeq" id="WP_273991420.1">
    <property type="nucleotide sequence ID" value="NZ_BAABQT010000016.1"/>
</dbReference>
<proteinExistence type="predicted"/>
<accession>A0ABY7V684</accession>
<gene>
    <name evidence="3" type="ORF">M8445_17035</name>
</gene>
<keyword evidence="2" id="KW-0812">Transmembrane</keyword>
<evidence type="ECO:0000313" key="4">
    <source>
        <dbReference type="Proteomes" id="UP001217044"/>
    </source>
</evidence>
<feature type="compositionally biased region" description="Basic and acidic residues" evidence="1">
    <location>
        <begin position="1"/>
        <end position="19"/>
    </location>
</feature>
<keyword evidence="4" id="KW-1185">Reference proteome</keyword>
<dbReference type="Proteomes" id="UP001217044">
    <property type="component" value="Plasmid pDATS02"/>
</dbReference>
<evidence type="ECO:0000313" key="3">
    <source>
        <dbReference type="EMBL" id="WDA60672.1"/>
    </source>
</evidence>
<evidence type="ECO:0000256" key="1">
    <source>
        <dbReference type="SAM" id="MobiDB-lite"/>
    </source>
</evidence>
<feature type="region of interest" description="Disordered" evidence="1">
    <location>
        <begin position="1"/>
        <end position="25"/>
    </location>
</feature>
<evidence type="ECO:0000256" key="2">
    <source>
        <dbReference type="SAM" id="Phobius"/>
    </source>
</evidence>
<reference evidence="3 4" key="1">
    <citation type="submission" date="2022-12" db="EMBL/GenBank/DDBJ databases">
        <title>Genome Sequence of Deinococcus aquaticus Type Strain PB314.</title>
        <authorList>
            <person name="Albert C."/>
            <person name="Hill J."/>
            <person name="Boren L."/>
            <person name="Scholz-Ng S."/>
            <person name="Fatema N."/>
            <person name="Grosso R."/>
            <person name="Soboslay E."/>
            <person name="Tuohy J."/>
        </authorList>
    </citation>
    <scope>NUCLEOTIDE SEQUENCE [LARGE SCALE GENOMIC DNA]</scope>
    <source>
        <strain evidence="3 4">PB-314</strain>
        <plasmid evidence="3 4">pDATS02</plasmid>
    </source>
</reference>
<sequence>MKPEPSPRSTADELTERWARQKPRTKTQDALASAGCGLLLAALLGSFGYLGFVVWGEARSGQSARAARQAAAQQQQAQQAAGVLSAQPARDMEIACEQAVKDRLKAPATAAFTKDADAAWTGSAWRYTGTVDAQNSLGVPLRSRFACEVSGPDLAQARLLVDLQP</sequence>
<keyword evidence="2" id="KW-0472">Membrane</keyword>
<name>A0ABY7V684_9DEIO</name>
<organism evidence="3 4">
    <name type="scientific">Deinococcus aquaticus</name>
    <dbReference type="NCBI Taxonomy" id="328692"/>
    <lineage>
        <taxon>Bacteria</taxon>
        <taxon>Thermotogati</taxon>
        <taxon>Deinococcota</taxon>
        <taxon>Deinococci</taxon>
        <taxon>Deinococcales</taxon>
        <taxon>Deinococcaceae</taxon>
        <taxon>Deinococcus</taxon>
    </lineage>
</organism>
<geneLocation type="plasmid" evidence="3 4">
    <name>pDATS02</name>
</geneLocation>
<feature type="transmembrane region" description="Helical" evidence="2">
    <location>
        <begin position="30"/>
        <end position="55"/>
    </location>
</feature>